<name>A0AAV8VZP5_9CUCU</name>
<evidence type="ECO:0000256" key="1">
    <source>
        <dbReference type="SAM" id="MobiDB-lite"/>
    </source>
</evidence>
<keyword evidence="3" id="KW-1185">Reference proteome</keyword>
<gene>
    <name evidence="2" type="ORF">NQ315_006279</name>
</gene>
<feature type="compositionally biased region" description="Polar residues" evidence="1">
    <location>
        <begin position="214"/>
        <end position="227"/>
    </location>
</feature>
<dbReference type="AlphaFoldDB" id="A0AAV8VZP5"/>
<sequence length="328" mass="37442">MFIPANNVTCKGIVRFVDKNISDEELLNYTKCKNANMRIMEVRRLNRKVNENNSIKYLPTGSVCFTFSGKILPKEVNIYNLGMRVEPYIMPVVMCFNCLRYGHTKNQCRGKTRCMNCSTIHEMPCQNAIKCFHCEGGHISINKNCPEYQRQRRIKEIMSLDNISYYDAQNLVPKSSNVAYNPPLFKSSEFPALSTNDTAVIPVHQRRYNMFSQGQSPKTLSYSTATQKIPPKKRKVSTPQTTYDKEQHEKCLFSPNGRMGIQAIGNPLETPSPQREETETISMDDILQLLGQLTRDNRDLVLAFLTNSNNHYHNVSTPPATHTASNDQ</sequence>
<dbReference type="Proteomes" id="UP001159042">
    <property type="component" value="Unassembled WGS sequence"/>
</dbReference>
<proteinExistence type="predicted"/>
<reference evidence="2 3" key="1">
    <citation type="journal article" date="2023" name="Insect Mol. Biol.">
        <title>Genome sequencing provides insights into the evolution of gene families encoding plant cell wall-degrading enzymes in longhorned beetles.</title>
        <authorList>
            <person name="Shin N.R."/>
            <person name="Okamura Y."/>
            <person name="Kirsch R."/>
            <person name="Pauchet Y."/>
        </authorList>
    </citation>
    <scope>NUCLEOTIDE SEQUENCE [LARGE SCALE GENOMIC DNA]</scope>
    <source>
        <strain evidence="2">EAD_L_NR</strain>
    </source>
</reference>
<feature type="region of interest" description="Disordered" evidence="1">
    <location>
        <begin position="214"/>
        <end position="247"/>
    </location>
</feature>
<evidence type="ECO:0000313" key="2">
    <source>
        <dbReference type="EMBL" id="KAJ8919750.1"/>
    </source>
</evidence>
<evidence type="ECO:0000313" key="3">
    <source>
        <dbReference type="Proteomes" id="UP001159042"/>
    </source>
</evidence>
<accession>A0AAV8VZP5</accession>
<protein>
    <recommendedName>
        <fullName evidence="4">CCHC-type domain-containing protein</fullName>
    </recommendedName>
</protein>
<evidence type="ECO:0008006" key="4">
    <source>
        <dbReference type="Google" id="ProtNLM"/>
    </source>
</evidence>
<dbReference type="EMBL" id="JANEYG010000016">
    <property type="protein sequence ID" value="KAJ8919750.1"/>
    <property type="molecule type" value="Genomic_DNA"/>
</dbReference>
<comment type="caution">
    <text evidence="2">The sequence shown here is derived from an EMBL/GenBank/DDBJ whole genome shotgun (WGS) entry which is preliminary data.</text>
</comment>
<organism evidence="2 3">
    <name type="scientific">Exocentrus adspersus</name>
    <dbReference type="NCBI Taxonomy" id="1586481"/>
    <lineage>
        <taxon>Eukaryota</taxon>
        <taxon>Metazoa</taxon>
        <taxon>Ecdysozoa</taxon>
        <taxon>Arthropoda</taxon>
        <taxon>Hexapoda</taxon>
        <taxon>Insecta</taxon>
        <taxon>Pterygota</taxon>
        <taxon>Neoptera</taxon>
        <taxon>Endopterygota</taxon>
        <taxon>Coleoptera</taxon>
        <taxon>Polyphaga</taxon>
        <taxon>Cucujiformia</taxon>
        <taxon>Chrysomeloidea</taxon>
        <taxon>Cerambycidae</taxon>
        <taxon>Lamiinae</taxon>
        <taxon>Acanthocinini</taxon>
        <taxon>Exocentrus</taxon>
    </lineage>
</organism>